<name>A0A0D9WQB1_9ORYZ</name>
<evidence type="ECO:0000256" key="1">
    <source>
        <dbReference type="SAM" id="MobiDB-lite"/>
    </source>
</evidence>
<proteinExistence type="predicted"/>
<dbReference type="AlphaFoldDB" id="A0A0D9WQB1"/>
<accession>A0A0D9WQB1</accession>
<dbReference type="EnsemblPlants" id="LPERR06G12550.1">
    <property type="protein sequence ID" value="LPERR06G12550.1"/>
    <property type="gene ID" value="LPERR06G12550"/>
</dbReference>
<evidence type="ECO:0000313" key="3">
    <source>
        <dbReference type="Proteomes" id="UP000032180"/>
    </source>
</evidence>
<keyword evidence="3" id="KW-1185">Reference proteome</keyword>
<reference evidence="2 3" key="2">
    <citation type="submission" date="2013-12" db="EMBL/GenBank/DDBJ databases">
        <authorList>
            <person name="Yu Y."/>
            <person name="Lee S."/>
            <person name="de Baynast K."/>
            <person name="Wissotski M."/>
            <person name="Liu L."/>
            <person name="Talag J."/>
            <person name="Goicoechea J."/>
            <person name="Angelova A."/>
            <person name="Jetty R."/>
            <person name="Kudrna D."/>
            <person name="Golser W."/>
            <person name="Rivera L."/>
            <person name="Zhang J."/>
            <person name="Wing R."/>
        </authorList>
    </citation>
    <scope>NUCLEOTIDE SEQUENCE</scope>
</reference>
<dbReference type="Gramene" id="LPERR06G12550.2">
    <property type="protein sequence ID" value="LPERR06G12550.2"/>
    <property type="gene ID" value="LPERR06G12550"/>
</dbReference>
<dbReference type="EnsemblPlants" id="LPERR06G12550.2">
    <property type="protein sequence ID" value="LPERR06G12550.2"/>
    <property type="gene ID" value="LPERR06G12550"/>
</dbReference>
<feature type="region of interest" description="Disordered" evidence="1">
    <location>
        <begin position="1"/>
        <end position="29"/>
    </location>
</feature>
<dbReference type="Gramene" id="LPERR06G12550.1">
    <property type="protein sequence ID" value="LPERR06G12550.1"/>
    <property type="gene ID" value="LPERR06G12550"/>
</dbReference>
<protein>
    <submittedName>
        <fullName evidence="2">Uncharacterized protein</fullName>
    </submittedName>
</protein>
<reference evidence="2 3" key="1">
    <citation type="submission" date="2012-08" db="EMBL/GenBank/DDBJ databases">
        <title>Oryza genome evolution.</title>
        <authorList>
            <person name="Wing R.A."/>
        </authorList>
    </citation>
    <scope>NUCLEOTIDE SEQUENCE</scope>
</reference>
<sequence length="123" mass="13880">EQIHRPHPPSFEAASHSRRRRHTPAPIAAPLQLSAPLLPSNSQRRHPLPAPSAASLLLLASLPRPSCSQCWSVNWIYRLCHGLARFVASHHRLLYQSTLEPDTGPWRVDDKHFCFVNVCTNLL</sequence>
<reference evidence="2" key="3">
    <citation type="submission" date="2015-04" db="UniProtKB">
        <authorList>
            <consortium name="EnsemblPlants"/>
        </authorList>
    </citation>
    <scope>IDENTIFICATION</scope>
</reference>
<evidence type="ECO:0000313" key="2">
    <source>
        <dbReference type="EnsemblPlants" id="LPERR06G12550.2"/>
    </source>
</evidence>
<dbReference type="HOGENOM" id="CLU_2021185_0_0_1"/>
<dbReference type="Proteomes" id="UP000032180">
    <property type="component" value="Chromosome 6"/>
</dbReference>
<organism evidence="2 3">
    <name type="scientific">Leersia perrieri</name>
    <dbReference type="NCBI Taxonomy" id="77586"/>
    <lineage>
        <taxon>Eukaryota</taxon>
        <taxon>Viridiplantae</taxon>
        <taxon>Streptophyta</taxon>
        <taxon>Embryophyta</taxon>
        <taxon>Tracheophyta</taxon>
        <taxon>Spermatophyta</taxon>
        <taxon>Magnoliopsida</taxon>
        <taxon>Liliopsida</taxon>
        <taxon>Poales</taxon>
        <taxon>Poaceae</taxon>
        <taxon>BOP clade</taxon>
        <taxon>Oryzoideae</taxon>
        <taxon>Oryzeae</taxon>
        <taxon>Oryzinae</taxon>
        <taxon>Leersia</taxon>
    </lineage>
</organism>